<name>A0A8E6B769_9BACT</name>
<protein>
    <recommendedName>
        <fullName evidence="3">Carboxypeptidase regulatory-like domain-containing protein</fullName>
    </recommendedName>
</protein>
<proteinExistence type="predicted"/>
<sequence length="141" mass="15379">MRRILFGLFVIGSGLTLCGCGRSDSLYSVRGKIRYRGEPAVGALITFVPQDTFRRTREPMAQAVVSEDGSFELAGPSGPGARPGEYVVLVEWKEGAGKTRGRSPALNAPDRLKKKYLNPDKPLLKATIEAKSNDLPPFEIE</sequence>
<dbReference type="RefSeq" id="WP_213495793.1">
    <property type="nucleotide sequence ID" value="NZ_CP074694.1"/>
</dbReference>
<accession>A0A8E6B769</accession>
<reference evidence="1" key="1">
    <citation type="submission" date="2021-05" db="EMBL/GenBank/DDBJ databases">
        <title>Complete genome sequence of the cellulolytic planctomycete Telmatocola sphagniphila SP2T and characterization of the first cellulase from planctomycetes.</title>
        <authorList>
            <person name="Rakitin A.L."/>
            <person name="Beletsky A.V."/>
            <person name="Naumoff D.G."/>
            <person name="Kulichevskaya I.S."/>
            <person name="Mardanov A.V."/>
            <person name="Ravin N.V."/>
            <person name="Dedysh S.N."/>
        </authorList>
    </citation>
    <scope>NUCLEOTIDE SEQUENCE</scope>
    <source>
        <strain evidence="1">SP2T</strain>
    </source>
</reference>
<evidence type="ECO:0008006" key="3">
    <source>
        <dbReference type="Google" id="ProtNLM"/>
    </source>
</evidence>
<gene>
    <name evidence="1" type="ORF">KIH39_22940</name>
</gene>
<dbReference type="AlphaFoldDB" id="A0A8E6B769"/>
<dbReference type="Proteomes" id="UP000676194">
    <property type="component" value="Chromosome"/>
</dbReference>
<dbReference type="PROSITE" id="PS51257">
    <property type="entry name" value="PROKAR_LIPOPROTEIN"/>
    <property type="match status" value="1"/>
</dbReference>
<evidence type="ECO:0000313" key="2">
    <source>
        <dbReference type="Proteomes" id="UP000676194"/>
    </source>
</evidence>
<dbReference type="EMBL" id="CP074694">
    <property type="protein sequence ID" value="QVL31670.1"/>
    <property type="molecule type" value="Genomic_DNA"/>
</dbReference>
<dbReference type="KEGG" id="tsph:KIH39_22940"/>
<evidence type="ECO:0000313" key="1">
    <source>
        <dbReference type="EMBL" id="QVL31670.1"/>
    </source>
</evidence>
<organism evidence="1 2">
    <name type="scientific">Telmatocola sphagniphila</name>
    <dbReference type="NCBI Taxonomy" id="1123043"/>
    <lineage>
        <taxon>Bacteria</taxon>
        <taxon>Pseudomonadati</taxon>
        <taxon>Planctomycetota</taxon>
        <taxon>Planctomycetia</taxon>
        <taxon>Gemmatales</taxon>
        <taxon>Gemmataceae</taxon>
    </lineage>
</organism>
<keyword evidence="2" id="KW-1185">Reference proteome</keyword>